<sequence length="203" mass="21954">MASYRASMGVFKVIKAVVGGGAEVAEPEEPGMTIIDMIVSQMTDVPLDGTSLLFCMAMFLSLCFVVVLAIAPRSGLQHVCVKEESCEQKESEQKDTHEVGELMGKIINTEAEAEQDDTEDETVSKDDSKPYDEPPTPTMSPPTETIDVKEADKNSSKNAAPSIPDMSMTRMSSRRKGGLTAKAKSIGGSIRRLGLNEYTSKLQ</sequence>
<evidence type="ECO:0000313" key="4">
    <source>
        <dbReference type="Proteomes" id="UP001224775"/>
    </source>
</evidence>
<feature type="compositionally biased region" description="Basic and acidic residues" evidence="1">
    <location>
        <begin position="146"/>
        <end position="155"/>
    </location>
</feature>
<dbReference type="Proteomes" id="UP001224775">
    <property type="component" value="Unassembled WGS sequence"/>
</dbReference>
<keyword evidence="2" id="KW-0812">Transmembrane</keyword>
<feature type="region of interest" description="Disordered" evidence="1">
    <location>
        <begin position="109"/>
        <end position="203"/>
    </location>
</feature>
<keyword evidence="4" id="KW-1185">Reference proteome</keyword>
<evidence type="ECO:0000313" key="3">
    <source>
        <dbReference type="EMBL" id="KAK1736213.1"/>
    </source>
</evidence>
<reference evidence="3" key="1">
    <citation type="submission" date="2023-06" db="EMBL/GenBank/DDBJ databases">
        <title>Survivors Of The Sea: Transcriptome response of Skeletonema marinoi to long-term dormancy.</title>
        <authorList>
            <person name="Pinder M.I.M."/>
            <person name="Kourtchenko O."/>
            <person name="Robertson E.K."/>
            <person name="Larsson T."/>
            <person name="Maumus F."/>
            <person name="Osuna-Cruz C.M."/>
            <person name="Vancaester E."/>
            <person name="Stenow R."/>
            <person name="Vandepoele K."/>
            <person name="Ploug H."/>
            <person name="Bruchert V."/>
            <person name="Godhe A."/>
            <person name="Topel M."/>
        </authorList>
    </citation>
    <scope>NUCLEOTIDE SEQUENCE</scope>
    <source>
        <strain evidence="3">R05AC</strain>
    </source>
</reference>
<keyword evidence="2" id="KW-1133">Transmembrane helix</keyword>
<evidence type="ECO:0000256" key="2">
    <source>
        <dbReference type="SAM" id="Phobius"/>
    </source>
</evidence>
<feature type="compositionally biased region" description="Basic and acidic residues" evidence="1">
    <location>
        <begin position="122"/>
        <end position="132"/>
    </location>
</feature>
<name>A0AAD9D839_9STRA</name>
<feature type="transmembrane region" description="Helical" evidence="2">
    <location>
        <begin position="51"/>
        <end position="71"/>
    </location>
</feature>
<comment type="caution">
    <text evidence="3">The sequence shown here is derived from an EMBL/GenBank/DDBJ whole genome shotgun (WGS) entry which is preliminary data.</text>
</comment>
<gene>
    <name evidence="3" type="ORF">QTG54_013349</name>
</gene>
<keyword evidence="2" id="KW-0472">Membrane</keyword>
<protein>
    <submittedName>
        <fullName evidence="3">Uncharacterized protein</fullName>
    </submittedName>
</protein>
<dbReference type="AlphaFoldDB" id="A0AAD9D839"/>
<evidence type="ECO:0000256" key="1">
    <source>
        <dbReference type="SAM" id="MobiDB-lite"/>
    </source>
</evidence>
<accession>A0AAD9D839</accession>
<dbReference type="EMBL" id="JATAAI010000030">
    <property type="protein sequence ID" value="KAK1736213.1"/>
    <property type="molecule type" value="Genomic_DNA"/>
</dbReference>
<feature type="compositionally biased region" description="Acidic residues" evidence="1">
    <location>
        <begin position="111"/>
        <end position="121"/>
    </location>
</feature>
<proteinExistence type="predicted"/>
<organism evidence="3 4">
    <name type="scientific">Skeletonema marinoi</name>
    <dbReference type="NCBI Taxonomy" id="267567"/>
    <lineage>
        <taxon>Eukaryota</taxon>
        <taxon>Sar</taxon>
        <taxon>Stramenopiles</taxon>
        <taxon>Ochrophyta</taxon>
        <taxon>Bacillariophyta</taxon>
        <taxon>Coscinodiscophyceae</taxon>
        <taxon>Thalassiosirophycidae</taxon>
        <taxon>Thalassiosirales</taxon>
        <taxon>Skeletonemataceae</taxon>
        <taxon>Skeletonema</taxon>
        <taxon>Skeletonema marinoi-dohrnii complex</taxon>
    </lineage>
</organism>